<dbReference type="InterPro" id="IPR027783">
    <property type="entry name" value="Bacterial_PH-related"/>
</dbReference>
<protein>
    <submittedName>
        <fullName evidence="3">PH domain-containing protein</fullName>
    </submittedName>
</protein>
<dbReference type="RefSeq" id="WP_252589171.1">
    <property type="nucleotide sequence ID" value="NZ_JAMWYS010000053.1"/>
</dbReference>
<feature type="transmembrane region" description="Helical" evidence="1">
    <location>
        <begin position="12"/>
        <end position="32"/>
    </location>
</feature>
<proteinExistence type="predicted"/>
<sequence length="179" mass="20132">MKSFKASLDLASKIITAISGILFIGIIILILLTGEEFINVDKPTGLLMGSGLLILFIGLYLYHPTEYLVDDSFLIIKRPIGKLKIERRIFLKVNLVTKAEMGFTIRTFGNGGLFGYTGWFSNSLFGSMRWYATQRKNFVLIETSTSGKIVVTPDEQMDFAKSIAINDTCERFHDLCKSR</sequence>
<evidence type="ECO:0000313" key="4">
    <source>
        <dbReference type="Proteomes" id="UP001155182"/>
    </source>
</evidence>
<keyword evidence="4" id="KW-1185">Reference proteome</keyword>
<gene>
    <name evidence="3" type="ORF">NF867_15005</name>
</gene>
<keyword evidence="1" id="KW-0472">Membrane</keyword>
<evidence type="ECO:0000313" key="3">
    <source>
        <dbReference type="EMBL" id="MCO4294169.1"/>
    </source>
</evidence>
<dbReference type="Pfam" id="PF10882">
    <property type="entry name" value="bPH_5"/>
    <property type="match status" value="1"/>
</dbReference>
<feature type="transmembrane region" description="Helical" evidence="1">
    <location>
        <begin position="44"/>
        <end position="62"/>
    </location>
</feature>
<evidence type="ECO:0000256" key="1">
    <source>
        <dbReference type="SAM" id="Phobius"/>
    </source>
</evidence>
<dbReference type="Proteomes" id="UP001155182">
    <property type="component" value="Unassembled WGS sequence"/>
</dbReference>
<organism evidence="3 4">
    <name type="scientific">Solitalea agri</name>
    <dbReference type="NCBI Taxonomy" id="2953739"/>
    <lineage>
        <taxon>Bacteria</taxon>
        <taxon>Pseudomonadati</taxon>
        <taxon>Bacteroidota</taxon>
        <taxon>Sphingobacteriia</taxon>
        <taxon>Sphingobacteriales</taxon>
        <taxon>Sphingobacteriaceae</taxon>
        <taxon>Solitalea</taxon>
    </lineage>
</organism>
<name>A0A9X2F4R3_9SPHI</name>
<evidence type="ECO:0000259" key="2">
    <source>
        <dbReference type="Pfam" id="PF10882"/>
    </source>
</evidence>
<feature type="domain" description="Bacterial Pleckstrin homology" evidence="2">
    <location>
        <begin position="66"/>
        <end position="162"/>
    </location>
</feature>
<dbReference type="EMBL" id="JAMWYS010000053">
    <property type="protein sequence ID" value="MCO4294169.1"/>
    <property type="molecule type" value="Genomic_DNA"/>
</dbReference>
<keyword evidence="1" id="KW-1133">Transmembrane helix</keyword>
<comment type="caution">
    <text evidence="3">The sequence shown here is derived from an EMBL/GenBank/DDBJ whole genome shotgun (WGS) entry which is preliminary data.</text>
</comment>
<reference evidence="3" key="1">
    <citation type="submission" date="2022-06" db="EMBL/GenBank/DDBJ databases">
        <title>Solitalea sp. MAHUQ-68 isolated from rhizospheric soil.</title>
        <authorList>
            <person name="Huq M.A."/>
        </authorList>
    </citation>
    <scope>NUCLEOTIDE SEQUENCE</scope>
    <source>
        <strain evidence="3">MAHUQ-68</strain>
    </source>
</reference>
<keyword evidence="1" id="KW-0812">Transmembrane</keyword>
<accession>A0A9X2F4R3</accession>
<dbReference type="AlphaFoldDB" id="A0A9X2F4R3"/>